<dbReference type="AlphaFoldDB" id="A0A3R9MKN9"/>
<evidence type="ECO:0000259" key="1">
    <source>
        <dbReference type="PROSITE" id="PS51186"/>
    </source>
</evidence>
<proteinExistence type="predicted"/>
<organism evidence="2 3">
    <name type="scientific">Hymenobacter perfusus</name>
    <dbReference type="NCBI Taxonomy" id="1236770"/>
    <lineage>
        <taxon>Bacteria</taxon>
        <taxon>Pseudomonadati</taxon>
        <taxon>Bacteroidota</taxon>
        <taxon>Cytophagia</taxon>
        <taxon>Cytophagales</taxon>
        <taxon>Hymenobacteraceae</taxon>
        <taxon>Hymenobacter</taxon>
    </lineage>
</organism>
<dbReference type="SUPFAM" id="SSF55729">
    <property type="entry name" value="Acyl-CoA N-acyltransferases (Nat)"/>
    <property type="match status" value="1"/>
</dbReference>
<accession>A0A3R9MKN9</accession>
<dbReference type="GO" id="GO:0016747">
    <property type="term" value="F:acyltransferase activity, transferring groups other than amino-acyl groups"/>
    <property type="evidence" value="ECO:0007669"/>
    <property type="project" value="InterPro"/>
</dbReference>
<sequence>MLLRRATAADAPRIGQLFYDTITQVNCADYTPVQLEAWRGGWQNLAGWETKIEVQYFLVAEDKATATLGGFASLAPDGYLDFLFVSAAYQRQGIARQLLTALLDQAACLKLPDIYTDASVTAQPFFFRHGFAVAQEQQLLVRGVELLNYRMVRPLSFSSSPTS</sequence>
<feature type="domain" description="N-acetyltransferase" evidence="1">
    <location>
        <begin position="1"/>
        <end position="156"/>
    </location>
</feature>
<dbReference type="CDD" id="cd04301">
    <property type="entry name" value="NAT_SF"/>
    <property type="match status" value="1"/>
</dbReference>
<dbReference type="InterPro" id="IPR052564">
    <property type="entry name" value="N-acetyltrans/Recomb-assoc"/>
</dbReference>
<dbReference type="PANTHER" id="PTHR43451:SF1">
    <property type="entry name" value="ACETYLTRANSFERASE"/>
    <property type="match status" value="1"/>
</dbReference>
<dbReference type="PANTHER" id="PTHR43451">
    <property type="entry name" value="ACETYLTRANSFERASE (GNAT) FAMILY PROTEIN"/>
    <property type="match status" value="1"/>
</dbReference>
<dbReference type="PROSITE" id="PS51186">
    <property type="entry name" value="GNAT"/>
    <property type="match status" value="1"/>
</dbReference>
<protein>
    <submittedName>
        <fullName evidence="2">GNAT family N-acetyltransferase</fullName>
    </submittedName>
</protein>
<evidence type="ECO:0000313" key="3">
    <source>
        <dbReference type="Proteomes" id="UP000270291"/>
    </source>
</evidence>
<keyword evidence="3" id="KW-1185">Reference proteome</keyword>
<gene>
    <name evidence="2" type="ORF">EI293_08510</name>
</gene>
<reference evidence="2 3" key="1">
    <citation type="submission" date="2018-12" db="EMBL/GenBank/DDBJ databases">
        <authorList>
            <person name="Feng G."/>
            <person name="Zhu H."/>
        </authorList>
    </citation>
    <scope>NUCLEOTIDE SEQUENCE [LARGE SCALE GENOMIC DNA]</scope>
    <source>
        <strain evidence="2 3">LMG 26000</strain>
    </source>
</reference>
<evidence type="ECO:0000313" key="2">
    <source>
        <dbReference type="EMBL" id="RSK44547.1"/>
    </source>
</evidence>
<dbReference type="RefSeq" id="WP_125436703.1">
    <property type="nucleotide sequence ID" value="NZ_RWIU01000002.1"/>
</dbReference>
<dbReference type="InterPro" id="IPR016181">
    <property type="entry name" value="Acyl_CoA_acyltransferase"/>
</dbReference>
<dbReference type="InterPro" id="IPR000182">
    <property type="entry name" value="GNAT_dom"/>
</dbReference>
<dbReference type="EMBL" id="RWIU01000002">
    <property type="protein sequence ID" value="RSK44547.1"/>
    <property type="molecule type" value="Genomic_DNA"/>
</dbReference>
<keyword evidence="2" id="KW-0808">Transferase</keyword>
<name>A0A3R9MKN9_9BACT</name>
<comment type="caution">
    <text evidence="2">The sequence shown here is derived from an EMBL/GenBank/DDBJ whole genome shotgun (WGS) entry which is preliminary data.</text>
</comment>
<dbReference type="Proteomes" id="UP000270291">
    <property type="component" value="Unassembled WGS sequence"/>
</dbReference>
<dbReference type="Gene3D" id="3.40.630.30">
    <property type="match status" value="1"/>
</dbReference>
<dbReference type="OrthoDB" id="424368at2"/>
<dbReference type="Pfam" id="PF13673">
    <property type="entry name" value="Acetyltransf_10"/>
    <property type="match status" value="1"/>
</dbReference>